<accession>A0A7K4HRB9</accession>
<organism evidence="2 3">
    <name type="scientific">Methanofollis tationis</name>
    <dbReference type="NCBI Taxonomy" id="81417"/>
    <lineage>
        <taxon>Archaea</taxon>
        <taxon>Methanobacteriati</taxon>
        <taxon>Methanobacteriota</taxon>
        <taxon>Stenosarchaea group</taxon>
        <taxon>Methanomicrobia</taxon>
        <taxon>Methanomicrobiales</taxon>
        <taxon>Methanomicrobiaceae</taxon>
        <taxon>Methanofollis</taxon>
    </lineage>
</organism>
<gene>
    <name evidence="2" type="ORF">HWN36_11040</name>
</gene>
<dbReference type="SUPFAM" id="SSF143243">
    <property type="entry name" value="Nqo5-like"/>
    <property type="match status" value="1"/>
</dbReference>
<dbReference type="OrthoDB" id="131202at2157"/>
<dbReference type="RefSeq" id="WP_176789434.1">
    <property type="nucleotide sequence ID" value="NZ_JABXWR010000001.1"/>
</dbReference>
<dbReference type="Pfam" id="PF00329">
    <property type="entry name" value="Complex1_30kDa"/>
    <property type="match status" value="1"/>
</dbReference>
<name>A0A7K4HRB9_9EURY</name>
<comment type="caution">
    <text evidence="2">The sequence shown here is derived from an EMBL/GenBank/DDBJ whole genome shotgun (WGS) entry which is preliminary data.</text>
</comment>
<evidence type="ECO:0000259" key="1">
    <source>
        <dbReference type="Pfam" id="PF00329"/>
    </source>
</evidence>
<dbReference type="InterPro" id="IPR001268">
    <property type="entry name" value="NADH_UbQ_OxRdtase_30kDa_su"/>
</dbReference>
<dbReference type="EMBL" id="JABXWR010000001">
    <property type="protein sequence ID" value="NVO67825.1"/>
    <property type="molecule type" value="Genomic_DNA"/>
</dbReference>
<protein>
    <submittedName>
        <fullName evidence="2">NADH-quinone oxidoreductase subunit C</fullName>
    </submittedName>
</protein>
<dbReference type="Proteomes" id="UP000570823">
    <property type="component" value="Unassembled WGS sequence"/>
</dbReference>
<dbReference type="Gene3D" id="3.30.460.80">
    <property type="entry name" value="NADH:ubiquinone oxidoreductase, 30kDa subunit"/>
    <property type="match status" value="1"/>
</dbReference>
<evidence type="ECO:0000313" key="3">
    <source>
        <dbReference type="Proteomes" id="UP000570823"/>
    </source>
</evidence>
<feature type="domain" description="NADH:ubiquinone oxidoreductase 30kDa subunit" evidence="1">
    <location>
        <begin position="10"/>
        <end position="94"/>
    </location>
</feature>
<proteinExistence type="predicted"/>
<keyword evidence="3" id="KW-1185">Reference proteome</keyword>
<reference evidence="2 3" key="1">
    <citation type="submission" date="2020-06" db="EMBL/GenBank/DDBJ databases">
        <title>Methanofollis fontis sp. nov., a methanogen isolated from marine sediments near a cold seep at Four-Way Closure Ridge offshore southwestern Taiwan.</title>
        <authorList>
            <person name="Chen S.-C."/>
            <person name="Teng N.-H."/>
            <person name="Lin Y.-S."/>
            <person name="Lai M.-C."/>
            <person name="Chen H.-H."/>
            <person name="Wang C.-C."/>
        </authorList>
    </citation>
    <scope>NUCLEOTIDE SEQUENCE [LARGE SCALE GENOMIC DNA]</scope>
    <source>
        <strain evidence="2 3">DSM 2702</strain>
    </source>
</reference>
<dbReference type="InterPro" id="IPR037232">
    <property type="entry name" value="NADH_quin_OxRdtase_su_C/D-like"/>
</dbReference>
<sequence length="125" mass="14339">MIEDEPITTIDQGDLLARVRTYREGGFRLVQVSCTKIEDTFEITYCFDKDNRFESLRITVPVGTTLPSISGIYWGAFIYENEMHDFFGVEVTGINVDYKGNLLKTAKKYPFSNVTFRGEVTCQKK</sequence>
<evidence type="ECO:0000313" key="2">
    <source>
        <dbReference type="EMBL" id="NVO67825.1"/>
    </source>
</evidence>
<dbReference type="GO" id="GO:0008137">
    <property type="term" value="F:NADH dehydrogenase (ubiquinone) activity"/>
    <property type="evidence" value="ECO:0007669"/>
    <property type="project" value="InterPro"/>
</dbReference>
<dbReference type="AlphaFoldDB" id="A0A7K4HRB9"/>